<evidence type="ECO:0000256" key="15">
    <source>
        <dbReference type="ARBA" id="ARBA00023136"/>
    </source>
</evidence>
<dbReference type="PANTHER" id="PTHR11596">
    <property type="entry name" value="ALKALINE PHOSPHATASE"/>
    <property type="match status" value="1"/>
</dbReference>
<comment type="similarity">
    <text evidence="3 29">Belongs to the alkaline phosphatase family.</text>
</comment>
<organism evidence="31 32">
    <name type="scientific">Ridgeia piscesae</name>
    <name type="common">Tubeworm</name>
    <dbReference type="NCBI Taxonomy" id="27915"/>
    <lineage>
        <taxon>Eukaryota</taxon>
        <taxon>Metazoa</taxon>
        <taxon>Spiralia</taxon>
        <taxon>Lophotrochozoa</taxon>
        <taxon>Annelida</taxon>
        <taxon>Polychaeta</taxon>
        <taxon>Sedentaria</taxon>
        <taxon>Canalipalpata</taxon>
        <taxon>Sabellida</taxon>
        <taxon>Siboglinidae</taxon>
        <taxon>Ridgeia</taxon>
    </lineage>
</organism>
<dbReference type="PROSITE" id="PS00123">
    <property type="entry name" value="ALKALINE_PHOSPHATASE"/>
    <property type="match status" value="1"/>
</dbReference>
<evidence type="ECO:0000256" key="27">
    <source>
        <dbReference type="PIRSR" id="PIRSR601952-1"/>
    </source>
</evidence>
<keyword evidence="5" id="KW-1003">Cell membrane</keyword>
<dbReference type="SUPFAM" id="SSF53649">
    <property type="entry name" value="Alkaline phosphatase-like"/>
    <property type="match status" value="1"/>
</dbReference>
<evidence type="ECO:0000256" key="20">
    <source>
        <dbReference type="ARBA" id="ARBA00036923"/>
    </source>
</evidence>
<keyword evidence="32" id="KW-1185">Reference proteome</keyword>
<evidence type="ECO:0000313" key="32">
    <source>
        <dbReference type="Proteomes" id="UP001209878"/>
    </source>
</evidence>
<keyword evidence="17" id="KW-0325">Glycoprotein</keyword>
<keyword evidence="13" id="KW-0106">Calcium</keyword>
<evidence type="ECO:0000256" key="3">
    <source>
        <dbReference type="ARBA" id="ARBA00005984"/>
    </source>
</evidence>
<dbReference type="EMBL" id="JAODUO010000373">
    <property type="protein sequence ID" value="KAK2181946.1"/>
    <property type="molecule type" value="Genomic_DNA"/>
</dbReference>
<dbReference type="Gene3D" id="3.40.720.10">
    <property type="entry name" value="Alkaline Phosphatase, subunit A"/>
    <property type="match status" value="1"/>
</dbReference>
<feature type="binding site" evidence="28">
    <location>
        <position position="299"/>
    </location>
    <ligand>
        <name>Zn(2+)</name>
        <dbReference type="ChEBI" id="CHEBI:29105"/>
        <label>2</label>
    </ligand>
</feature>
<comment type="catalytic activity">
    <reaction evidence="25">
        <text>pyridoxal 5'-phosphate + H2O = pyridoxal + phosphate</text>
        <dbReference type="Rhea" id="RHEA:20533"/>
        <dbReference type="ChEBI" id="CHEBI:15377"/>
        <dbReference type="ChEBI" id="CHEBI:17310"/>
        <dbReference type="ChEBI" id="CHEBI:43474"/>
        <dbReference type="ChEBI" id="CHEBI:597326"/>
    </reaction>
    <physiologicalReaction direction="left-to-right" evidence="25">
        <dbReference type="Rhea" id="RHEA:20534"/>
    </physiologicalReaction>
</comment>
<dbReference type="InterPro" id="IPR001952">
    <property type="entry name" value="Alkaline_phosphatase"/>
</dbReference>
<feature type="binding site" evidence="28">
    <location>
        <position position="17"/>
    </location>
    <ligand>
        <name>Zn(2+)</name>
        <dbReference type="ChEBI" id="CHEBI:29105"/>
        <label>2</label>
    </ligand>
</feature>
<keyword evidence="6" id="KW-0597">Phosphoprotein</keyword>
<evidence type="ECO:0000256" key="10">
    <source>
        <dbReference type="ARBA" id="ARBA00022729"/>
    </source>
</evidence>
<evidence type="ECO:0000256" key="11">
    <source>
        <dbReference type="ARBA" id="ARBA00022801"/>
    </source>
</evidence>
<keyword evidence="18" id="KW-0449">Lipoprotein</keyword>
<comment type="catalytic activity">
    <reaction evidence="26">
        <text>ADP + H2O = AMP + phosphate + H(+)</text>
        <dbReference type="Rhea" id="RHEA:61436"/>
        <dbReference type="ChEBI" id="CHEBI:15377"/>
        <dbReference type="ChEBI" id="CHEBI:15378"/>
        <dbReference type="ChEBI" id="CHEBI:43474"/>
        <dbReference type="ChEBI" id="CHEBI:456215"/>
        <dbReference type="ChEBI" id="CHEBI:456216"/>
    </reaction>
    <physiologicalReaction direction="left-to-right" evidence="26">
        <dbReference type="Rhea" id="RHEA:61437"/>
    </physiologicalReaction>
</comment>
<evidence type="ECO:0000256" key="4">
    <source>
        <dbReference type="ARBA" id="ARBA00011738"/>
    </source>
</evidence>
<evidence type="ECO:0000256" key="9">
    <source>
        <dbReference type="ARBA" id="ARBA00022723"/>
    </source>
</evidence>
<evidence type="ECO:0000256" key="24">
    <source>
        <dbReference type="ARBA" id="ARBA00048929"/>
    </source>
</evidence>
<feature type="binding site" evidence="28">
    <location>
        <position position="130"/>
    </location>
    <ligand>
        <name>Mg(2+)</name>
        <dbReference type="ChEBI" id="CHEBI:18420"/>
    </ligand>
</feature>
<comment type="catalytic activity">
    <reaction evidence="20">
        <text>AMP + H2O = adenosine + phosphate</text>
        <dbReference type="Rhea" id="RHEA:29375"/>
        <dbReference type="ChEBI" id="CHEBI:15377"/>
        <dbReference type="ChEBI" id="CHEBI:16335"/>
        <dbReference type="ChEBI" id="CHEBI:43474"/>
        <dbReference type="ChEBI" id="CHEBI:456215"/>
    </reaction>
    <physiologicalReaction direction="left-to-right" evidence="20">
        <dbReference type="Rhea" id="RHEA:29376"/>
    </physiologicalReaction>
</comment>
<evidence type="ECO:0000256" key="6">
    <source>
        <dbReference type="ARBA" id="ARBA00022553"/>
    </source>
</evidence>
<accession>A0AAD9NV72</accession>
<protein>
    <recommendedName>
        <fullName evidence="30">Alkaline phosphatase</fullName>
        <ecNumber evidence="30">3.1.3.1</ecNumber>
    </recommendedName>
</protein>
<keyword evidence="10" id="KW-0732">Signal</keyword>
<feature type="binding site" evidence="28">
    <location>
        <position position="290"/>
    </location>
    <ligand>
        <name>Mg(2+)</name>
        <dbReference type="ChEBI" id="CHEBI:18420"/>
    </ligand>
</feature>
<feature type="binding site" evidence="28">
    <location>
        <position position="295"/>
    </location>
    <ligand>
        <name>Zn(2+)</name>
        <dbReference type="ChEBI" id="CHEBI:29105"/>
        <label>2</label>
    </ligand>
</feature>
<evidence type="ECO:0000256" key="2">
    <source>
        <dbReference type="ARBA" id="ARBA00004609"/>
    </source>
</evidence>
<evidence type="ECO:0000256" key="21">
    <source>
        <dbReference type="ARBA" id="ARBA00037828"/>
    </source>
</evidence>
<dbReference type="GO" id="GO:0005886">
    <property type="term" value="C:plasma membrane"/>
    <property type="evidence" value="ECO:0007669"/>
    <property type="project" value="UniProtKB-SubCell"/>
</dbReference>
<keyword evidence="15" id="KW-0472">Membrane</keyword>
<dbReference type="FunFam" id="3.40.720.10:FF:000008">
    <property type="entry name" value="Alkaline phosphatase"/>
    <property type="match status" value="1"/>
</dbReference>
<evidence type="ECO:0000256" key="29">
    <source>
        <dbReference type="RuleBase" id="RU003946"/>
    </source>
</evidence>
<dbReference type="EC" id="3.1.3.1" evidence="30"/>
<evidence type="ECO:0000256" key="30">
    <source>
        <dbReference type="RuleBase" id="RU003947"/>
    </source>
</evidence>
<feature type="binding site" evidence="28">
    <location>
        <position position="336"/>
    </location>
    <ligand>
        <name>Zn(2+)</name>
        <dbReference type="ChEBI" id="CHEBI:29105"/>
        <label>2</label>
    </ligand>
</feature>
<comment type="cofactor">
    <cofactor evidence="28">
        <name>Zn(2+)</name>
        <dbReference type="ChEBI" id="CHEBI:29105"/>
    </cofactor>
    <text evidence="28">Binds 2 Zn(2+) ions.</text>
</comment>
<keyword evidence="7" id="KW-0091">Biomineralization</keyword>
<feature type="binding site" evidence="28">
    <location>
        <position position="17"/>
    </location>
    <ligand>
        <name>Mg(2+)</name>
        <dbReference type="ChEBI" id="CHEBI:18420"/>
    </ligand>
</feature>
<comment type="catalytic activity">
    <reaction evidence="22">
        <text>diphosphate + H2O = 2 phosphate + H(+)</text>
        <dbReference type="Rhea" id="RHEA:24576"/>
        <dbReference type="ChEBI" id="CHEBI:15377"/>
        <dbReference type="ChEBI" id="CHEBI:15378"/>
        <dbReference type="ChEBI" id="CHEBI:33019"/>
        <dbReference type="ChEBI" id="CHEBI:43474"/>
    </reaction>
    <physiologicalReaction direction="left-to-right" evidence="22">
        <dbReference type="Rhea" id="RHEA:24577"/>
    </physiologicalReaction>
</comment>
<comment type="cofactor">
    <cofactor evidence="1">
        <name>Ca(2+)</name>
        <dbReference type="ChEBI" id="CHEBI:29108"/>
    </cofactor>
</comment>
<dbReference type="GO" id="GO:0004035">
    <property type="term" value="F:alkaline phosphatase activity"/>
    <property type="evidence" value="ECO:0007669"/>
    <property type="project" value="UniProtKB-EC"/>
</dbReference>
<feature type="binding site" evidence="28">
    <location>
        <position position="128"/>
    </location>
    <ligand>
        <name>Mg(2+)</name>
        <dbReference type="ChEBI" id="CHEBI:18420"/>
    </ligand>
</feature>
<feature type="binding site" evidence="28">
    <location>
        <position position="419"/>
    </location>
    <ligand>
        <name>Zn(2+)</name>
        <dbReference type="ChEBI" id="CHEBI:29105"/>
        <label>2</label>
    </ligand>
</feature>
<evidence type="ECO:0000256" key="22">
    <source>
        <dbReference type="ARBA" id="ARBA00048097"/>
    </source>
</evidence>
<keyword evidence="8" id="KW-0336">GPI-anchor</keyword>
<dbReference type="InterPro" id="IPR018299">
    <property type="entry name" value="Alkaline_phosphatase_AS"/>
</dbReference>
<dbReference type="Pfam" id="PF00245">
    <property type="entry name" value="Alk_phosphatase"/>
    <property type="match status" value="1"/>
</dbReference>
<keyword evidence="14 28" id="KW-0460">Magnesium</keyword>
<evidence type="ECO:0000256" key="1">
    <source>
        <dbReference type="ARBA" id="ARBA00001913"/>
    </source>
</evidence>
<evidence type="ECO:0000256" key="19">
    <source>
        <dbReference type="ARBA" id="ARBA00036105"/>
    </source>
</evidence>
<comment type="catalytic activity">
    <reaction evidence="23">
        <text>ATP + H2O = ADP + phosphate + H(+)</text>
        <dbReference type="Rhea" id="RHEA:13065"/>
        <dbReference type="ChEBI" id="CHEBI:15377"/>
        <dbReference type="ChEBI" id="CHEBI:15378"/>
        <dbReference type="ChEBI" id="CHEBI:30616"/>
        <dbReference type="ChEBI" id="CHEBI:43474"/>
        <dbReference type="ChEBI" id="CHEBI:456216"/>
    </reaction>
    <physiologicalReaction direction="left-to-right" evidence="23">
        <dbReference type="Rhea" id="RHEA:13066"/>
    </physiologicalReaction>
</comment>
<evidence type="ECO:0000256" key="18">
    <source>
        <dbReference type="ARBA" id="ARBA00023288"/>
    </source>
</evidence>
<dbReference type="InterPro" id="IPR017850">
    <property type="entry name" value="Alkaline_phosphatase_core_sf"/>
</dbReference>
<comment type="catalytic activity">
    <reaction evidence="24">
        <text>phosphoethanolamine + H2O = ethanolamine + phosphate</text>
        <dbReference type="Rhea" id="RHEA:16089"/>
        <dbReference type="ChEBI" id="CHEBI:15377"/>
        <dbReference type="ChEBI" id="CHEBI:43474"/>
        <dbReference type="ChEBI" id="CHEBI:57603"/>
        <dbReference type="ChEBI" id="CHEBI:58190"/>
    </reaction>
    <physiologicalReaction direction="left-to-right" evidence="24">
        <dbReference type="Rhea" id="RHEA:16090"/>
    </physiologicalReaction>
</comment>
<evidence type="ECO:0000256" key="25">
    <source>
        <dbReference type="ARBA" id="ARBA00049444"/>
    </source>
</evidence>
<comment type="caution">
    <text evidence="31">The sequence shown here is derived from an EMBL/GenBank/DDBJ whole genome shotgun (WGS) entry which is preliminary data.</text>
</comment>
<keyword evidence="16" id="KW-1015">Disulfide bond</keyword>
<evidence type="ECO:0000256" key="16">
    <source>
        <dbReference type="ARBA" id="ARBA00023157"/>
    </source>
</evidence>
<evidence type="ECO:0000256" key="17">
    <source>
        <dbReference type="ARBA" id="ARBA00023180"/>
    </source>
</evidence>
<sequence>MATNTREAKNVILFVGDGMGVSTVTAARIRHGQLAGRPGEETRLHLERFPHVALIKTYTVDHQVPDSAATATAFLCGVKANFGTVGLDPRAHRGDCSSGKGRNLTCIVELAQKAGKSTGFITTARVTHATPGPLYASAADRDWETDSSLSKAAIRHGCTDIASQLLRPVGRDIDVILGGGRGRLMPTYKRDPEHTSLRGLRQDGRDLIKEWISSKHAAGKSARYVWNDHEFSRIQPSSVDSLMGLFEFSHMQYDSERHLDKAGEPSLLEMVEKAILILQKNKNGFFLMIEGARIDHAHHGNTARRALEETLAMDAAVERALELVDTDDTLVIVTADHSHPLSIGSYATRGNPILGLTDWSNEHNGNNVSDVDNLPYTTLVYGNGPGYVDAHPRRNIINVNTQSTTYRQASAVPLRIVSHDGSDVAAYAVGPMSHLLHGVHEQHYIFHVMAHAACLLDSPGLSRRKSDPRCTLRPTSRHRSNSAQRTVGLRALLLLTAVLWWCGFN</sequence>
<comment type="cofactor">
    <cofactor evidence="28">
        <name>Mg(2+)</name>
        <dbReference type="ChEBI" id="CHEBI:18420"/>
    </cofactor>
    <text evidence="28">Binds 1 Mg(2+) ion.</text>
</comment>
<dbReference type="GO" id="GO:0046872">
    <property type="term" value="F:metal ion binding"/>
    <property type="evidence" value="ECO:0007669"/>
    <property type="project" value="UniProtKB-KW"/>
</dbReference>
<reference evidence="31" key="1">
    <citation type="journal article" date="2023" name="Mol. Biol. Evol.">
        <title>Third-Generation Sequencing Reveals the Adaptive Role of the Epigenome in Three Deep-Sea Polychaetes.</title>
        <authorList>
            <person name="Perez M."/>
            <person name="Aroh O."/>
            <person name="Sun Y."/>
            <person name="Lan Y."/>
            <person name="Juniper S.K."/>
            <person name="Young C.R."/>
            <person name="Angers B."/>
            <person name="Qian P.Y."/>
        </authorList>
    </citation>
    <scope>NUCLEOTIDE SEQUENCE</scope>
    <source>
        <strain evidence="31">R07B-5</strain>
    </source>
</reference>
<evidence type="ECO:0000256" key="26">
    <source>
        <dbReference type="ARBA" id="ARBA00049526"/>
    </source>
</evidence>
<evidence type="ECO:0000256" key="23">
    <source>
        <dbReference type="ARBA" id="ARBA00048778"/>
    </source>
</evidence>
<dbReference type="Proteomes" id="UP001209878">
    <property type="component" value="Unassembled WGS sequence"/>
</dbReference>
<keyword evidence="12 28" id="KW-0862">Zinc</keyword>
<evidence type="ECO:0000256" key="14">
    <source>
        <dbReference type="ARBA" id="ARBA00022842"/>
    </source>
</evidence>
<evidence type="ECO:0000256" key="13">
    <source>
        <dbReference type="ARBA" id="ARBA00022837"/>
    </source>
</evidence>
<keyword evidence="11 30" id="KW-0378">Hydrolase</keyword>
<gene>
    <name evidence="31" type="ORF">NP493_374g01032</name>
</gene>
<dbReference type="PRINTS" id="PR00113">
    <property type="entry name" value="ALKPHPHTASE"/>
</dbReference>
<evidence type="ECO:0000256" key="5">
    <source>
        <dbReference type="ARBA" id="ARBA00022475"/>
    </source>
</evidence>
<comment type="subcellular location">
    <subcellularLocation>
        <location evidence="2">Cell membrane</location>
        <topology evidence="2">Lipid-anchor</topology>
        <topology evidence="2">GPI-anchor</topology>
    </subcellularLocation>
    <subcellularLocation>
        <location evidence="21">Extracellular vesicle membrane</location>
        <topology evidence="21">Lipid-anchor</topology>
        <topology evidence="21">GPI-anchor</topology>
    </subcellularLocation>
</comment>
<dbReference type="AlphaFoldDB" id="A0AAD9NV72"/>
<evidence type="ECO:0000313" key="31">
    <source>
        <dbReference type="EMBL" id="KAK2181946.1"/>
    </source>
</evidence>
<evidence type="ECO:0000256" key="7">
    <source>
        <dbReference type="ARBA" id="ARBA00022591"/>
    </source>
</evidence>
<name>A0AAD9NV72_RIDPI</name>
<comment type="subunit">
    <text evidence="4">Homodimer.</text>
</comment>
<dbReference type="GO" id="GO:0031214">
    <property type="term" value="P:biomineral tissue development"/>
    <property type="evidence" value="ECO:0007669"/>
    <property type="project" value="UniProtKB-KW"/>
</dbReference>
<dbReference type="SMART" id="SM00098">
    <property type="entry name" value="alkPPc"/>
    <property type="match status" value="1"/>
</dbReference>
<feature type="active site" description="Phosphoserine intermediate" evidence="27">
    <location>
        <position position="67"/>
    </location>
</feature>
<keyword evidence="9 28" id="KW-0479">Metal-binding</keyword>
<evidence type="ECO:0000256" key="28">
    <source>
        <dbReference type="PIRSR" id="PIRSR601952-2"/>
    </source>
</evidence>
<evidence type="ECO:0000256" key="12">
    <source>
        <dbReference type="ARBA" id="ARBA00022833"/>
    </source>
</evidence>
<comment type="catalytic activity">
    <reaction evidence="19">
        <text>a phosphate monoester + H2O = an alcohol + phosphate</text>
        <dbReference type="Rhea" id="RHEA:15017"/>
        <dbReference type="ChEBI" id="CHEBI:15377"/>
        <dbReference type="ChEBI" id="CHEBI:30879"/>
        <dbReference type="ChEBI" id="CHEBI:43474"/>
        <dbReference type="ChEBI" id="CHEBI:67140"/>
        <dbReference type="EC" id="3.1.3.1"/>
    </reaction>
    <physiologicalReaction direction="left-to-right" evidence="19">
        <dbReference type="Rhea" id="RHEA:15018"/>
    </physiologicalReaction>
</comment>
<dbReference type="PANTHER" id="PTHR11596:SF74">
    <property type="entry name" value="ALKALINE PHOSPHATASE, TISSUE-NONSPECIFIC ISOZYME"/>
    <property type="match status" value="1"/>
</dbReference>
<dbReference type="GO" id="GO:0098552">
    <property type="term" value="C:side of membrane"/>
    <property type="evidence" value="ECO:0007669"/>
    <property type="project" value="UniProtKB-KW"/>
</dbReference>
<dbReference type="CDD" id="cd16012">
    <property type="entry name" value="ALP"/>
    <property type="match status" value="1"/>
</dbReference>
<evidence type="ECO:0000256" key="8">
    <source>
        <dbReference type="ARBA" id="ARBA00022622"/>
    </source>
</evidence>
<feature type="binding site" evidence="28">
    <location>
        <position position="337"/>
    </location>
    <ligand>
        <name>Zn(2+)</name>
        <dbReference type="ChEBI" id="CHEBI:29105"/>
        <label>2</label>
    </ligand>
</feature>
<proteinExistence type="inferred from homology"/>